<name>A0AAU7DY16_9MICO</name>
<sequence>MGNDASQTETHKGASGAGDAGKTTVDTGQSVRVTSSALKQAVAPKQRDSGLYVPPALAAGAGIGWRFLVVVAVVLVLGKVLVTFKTIVIPVAIALLLTVLLQPIHRFFTKTLRVPKVFSALASLLVLLGLVAGLVTVAGKEVVSGISEVSDKAVAGVMELTHWAQGAPLHLDLSSWDEYWNGILDNLQSYSGTLISGALSVTSTLGHLVTGLLIIIFCTIFFLVDGRRIWSWIIGLLPRHVRERTHQAGRRGLVTLSSYVRTQILVAFIDALGIGLGAFAIGLPLAIPIGVLVFLGSFIPFIGAIVTGIIAILVALVIKGWVMALVMMGIVLLVQQLESHVLQPFLMGRAVSLHPVAVLLVVLAGSLLAGIVGALFAVPLVAVINTVVLYFHGHDKFPQLGFEDHIEMRPEGRRAVMVTSAARYVAGGAWDDRPEEPEPVAIATLDRLWSKLPRVGRVDGADEFRSDGTETGTESEEPTGDLETTKKPAPWKLSPKWPGSRILGSKKSDGKQSDEQTPKGD</sequence>
<gene>
    <name evidence="10" type="ORF">V5R04_01430</name>
</gene>
<evidence type="ECO:0000256" key="7">
    <source>
        <dbReference type="ARBA" id="ARBA00023136"/>
    </source>
</evidence>
<dbReference type="GO" id="GO:0005886">
    <property type="term" value="C:plasma membrane"/>
    <property type="evidence" value="ECO:0007669"/>
    <property type="project" value="UniProtKB-SubCell"/>
</dbReference>
<feature type="region of interest" description="Disordered" evidence="8">
    <location>
        <begin position="1"/>
        <end position="25"/>
    </location>
</feature>
<evidence type="ECO:0000313" key="10">
    <source>
        <dbReference type="EMBL" id="XBH21917.1"/>
    </source>
</evidence>
<dbReference type="InterPro" id="IPR002549">
    <property type="entry name" value="AI-2E-like"/>
</dbReference>
<feature type="transmembrane region" description="Helical" evidence="9">
    <location>
        <begin position="56"/>
        <end position="81"/>
    </location>
</feature>
<feature type="compositionally biased region" description="Basic and acidic residues" evidence="8">
    <location>
        <begin position="506"/>
        <end position="521"/>
    </location>
</feature>
<accession>A0AAU7DY16</accession>
<evidence type="ECO:0000256" key="6">
    <source>
        <dbReference type="ARBA" id="ARBA00022989"/>
    </source>
</evidence>
<evidence type="ECO:0000256" key="2">
    <source>
        <dbReference type="ARBA" id="ARBA00009773"/>
    </source>
</evidence>
<feature type="transmembrane region" description="Helical" evidence="9">
    <location>
        <begin position="205"/>
        <end position="224"/>
    </location>
</feature>
<dbReference type="PANTHER" id="PTHR21716">
    <property type="entry name" value="TRANSMEMBRANE PROTEIN"/>
    <property type="match status" value="1"/>
</dbReference>
<keyword evidence="7 9" id="KW-0472">Membrane</keyword>
<evidence type="ECO:0000256" key="9">
    <source>
        <dbReference type="SAM" id="Phobius"/>
    </source>
</evidence>
<reference evidence="10" key="1">
    <citation type="submission" date="2024-02" db="EMBL/GenBank/DDBJ databases">
        <title>Tomenella chthoni gen. nov. sp. nov., a member of the family Jonesiaceae isolated from bat guano.</title>
        <authorList>
            <person name="Miller S.L."/>
            <person name="King J."/>
            <person name="Sankaranarayanan K."/>
            <person name="Lawson P.A."/>
        </authorList>
    </citation>
    <scope>NUCLEOTIDE SEQUENCE</scope>
    <source>
        <strain evidence="10">BS-20</strain>
    </source>
</reference>
<dbReference type="AlphaFoldDB" id="A0AAU7DY16"/>
<comment type="similarity">
    <text evidence="2">Belongs to the autoinducer-2 exporter (AI-2E) (TC 2.A.86) family.</text>
</comment>
<evidence type="ECO:0000256" key="5">
    <source>
        <dbReference type="ARBA" id="ARBA00022692"/>
    </source>
</evidence>
<dbReference type="EMBL" id="CP146203">
    <property type="protein sequence ID" value="XBH21917.1"/>
    <property type="molecule type" value="Genomic_DNA"/>
</dbReference>
<feature type="transmembrane region" description="Helical" evidence="9">
    <location>
        <begin position="264"/>
        <end position="295"/>
    </location>
</feature>
<evidence type="ECO:0000256" key="8">
    <source>
        <dbReference type="SAM" id="MobiDB-lite"/>
    </source>
</evidence>
<keyword evidence="3" id="KW-0813">Transport</keyword>
<feature type="transmembrane region" description="Helical" evidence="9">
    <location>
        <begin position="117"/>
        <end position="138"/>
    </location>
</feature>
<feature type="region of interest" description="Disordered" evidence="8">
    <location>
        <begin position="459"/>
        <end position="521"/>
    </location>
</feature>
<keyword evidence="6 9" id="KW-1133">Transmembrane helix</keyword>
<dbReference type="PANTHER" id="PTHR21716:SF53">
    <property type="entry name" value="PERMEASE PERM-RELATED"/>
    <property type="match status" value="1"/>
</dbReference>
<keyword evidence="5 9" id="KW-0812">Transmembrane</keyword>
<keyword evidence="4" id="KW-1003">Cell membrane</keyword>
<comment type="subcellular location">
    <subcellularLocation>
        <location evidence="1">Cell membrane</location>
        <topology evidence="1">Multi-pass membrane protein</topology>
    </subcellularLocation>
</comment>
<dbReference type="GO" id="GO:0055085">
    <property type="term" value="P:transmembrane transport"/>
    <property type="evidence" value="ECO:0007669"/>
    <property type="project" value="TreeGrafter"/>
</dbReference>
<evidence type="ECO:0000256" key="1">
    <source>
        <dbReference type="ARBA" id="ARBA00004651"/>
    </source>
</evidence>
<feature type="compositionally biased region" description="Basic and acidic residues" evidence="8">
    <location>
        <begin position="459"/>
        <end position="468"/>
    </location>
</feature>
<feature type="transmembrane region" description="Helical" evidence="9">
    <location>
        <begin position="301"/>
        <end position="334"/>
    </location>
</feature>
<evidence type="ECO:0000256" key="4">
    <source>
        <dbReference type="ARBA" id="ARBA00022475"/>
    </source>
</evidence>
<dbReference type="Pfam" id="PF01594">
    <property type="entry name" value="AI-2E_transport"/>
    <property type="match status" value="1"/>
</dbReference>
<feature type="transmembrane region" description="Helical" evidence="9">
    <location>
        <begin position="87"/>
        <end position="105"/>
    </location>
</feature>
<proteinExistence type="inferred from homology"/>
<evidence type="ECO:0000256" key="3">
    <source>
        <dbReference type="ARBA" id="ARBA00022448"/>
    </source>
</evidence>
<protein>
    <submittedName>
        <fullName evidence="10">AI-2E family transporter</fullName>
    </submittedName>
</protein>
<feature type="transmembrane region" description="Helical" evidence="9">
    <location>
        <begin position="371"/>
        <end position="391"/>
    </location>
</feature>
<organism evidence="10">
    <name type="scientific">Jonesiaceae bacterium BS-20</name>
    <dbReference type="NCBI Taxonomy" id="3120821"/>
    <lineage>
        <taxon>Bacteria</taxon>
        <taxon>Bacillati</taxon>
        <taxon>Actinomycetota</taxon>
        <taxon>Actinomycetes</taxon>
        <taxon>Micrococcales</taxon>
        <taxon>Jonesiaceae</taxon>
    </lineage>
</organism>